<dbReference type="EMBL" id="KB644412">
    <property type="protein sequence ID" value="EPS30974.1"/>
    <property type="molecule type" value="Genomic_DNA"/>
</dbReference>
<sequence length="19" mass="2142">MDIVKDMFEGDADVSLKQT</sequence>
<protein>
    <submittedName>
        <fullName evidence="1">Uncharacterized protein</fullName>
    </submittedName>
</protein>
<keyword evidence="2" id="KW-1185">Reference proteome</keyword>
<evidence type="ECO:0000313" key="2">
    <source>
        <dbReference type="Proteomes" id="UP000019376"/>
    </source>
</evidence>
<gene>
    <name evidence="1" type="ORF">PDE_05928</name>
</gene>
<accession>S7ZKY7</accession>
<organism evidence="1 2">
    <name type="scientific">Penicillium oxalicum (strain 114-2 / CGMCC 5302)</name>
    <name type="common">Penicillium decumbens</name>
    <dbReference type="NCBI Taxonomy" id="933388"/>
    <lineage>
        <taxon>Eukaryota</taxon>
        <taxon>Fungi</taxon>
        <taxon>Dikarya</taxon>
        <taxon>Ascomycota</taxon>
        <taxon>Pezizomycotina</taxon>
        <taxon>Eurotiomycetes</taxon>
        <taxon>Eurotiomycetidae</taxon>
        <taxon>Eurotiales</taxon>
        <taxon>Aspergillaceae</taxon>
        <taxon>Penicillium</taxon>
    </lineage>
</organism>
<evidence type="ECO:0000313" key="1">
    <source>
        <dbReference type="EMBL" id="EPS30974.1"/>
    </source>
</evidence>
<dbReference type="Proteomes" id="UP000019376">
    <property type="component" value="Unassembled WGS sequence"/>
</dbReference>
<name>S7ZKY7_PENO1</name>
<dbReference type="HOGENOM" id="CLU_3429989_0_0_1"/>
<dbReference type="AlphaFoldDB" id="S7ZKY7"/>
<proteinExistence type="predicted"/>
<reference evidence="1 2" key="1">
    <citation type="journal article" date="2013" name="PLoS ONE">
        <title>Genomic and secretomic analyses reveal unique features of the lignocellulolytic enzyme system of Penicillium decumbens.</title>
        <authorList>
            <person name="Liu G."/>
            <person name="Zhang L."/>
            <person name="Wei X."/>
            <person name="Zou G."/>
            <person name="Qin Y."/>
            <person name="Ma L."/>
            <person name="Li J."/>
            <person name="Zheng H."/>
            <person name="Wang S."/>
            <person name="Wang C."/>
            <person name="Xun L."/>
            <person name="Zhao G.-P."/>
            <person name="Zhou Z."/>
            <person name="Qu Y."/>
        </authorList>
    </citation>
    <scope>NUCLEOTIDE SEQUENCE [LARGE SCALE GENOMIC DNA]</scope>
    <source>
        <strain evidence="2">114-2 / CGMCC 5302</strain>
    </source>
</reference>